<evidence type="ECO:0000313" key="2">
    <source>
        <dbReference type="Proteomes" id="UP000290288"/>
    </source>
</evidence>
<name>A0A4V1Q213_9AGAR</name>
<organism evidence="1 2">
    <name type="scientific">Candolleomyces aberdarensis</name>
    <dbReference type="NCBI Taxonomy" id="2316362"/>
    <lineage>
        <taxon>Eukaryota</taxon>
        <taxon>Fungi</taxon>
        <taxon>Dikarya</taxon>
        <taxon>Basidiomycota</taxon>
        <taxon>Agaricomycotina</taxon>
        <taxon>Agaricomycetes</taxon>
        <taxon>Agaricomycetidae</taxon>
        <taxon>Agaricales</taxon>
        <taxon>Agaricineae</taxon>
        <taxon>Psathyrellaceae</taxon>
        <taxon>Candolleomyces</taxon>
    </lineage>
</organism>
<gene>
    <name evidence="1" type="ORF">EST38_g12366</name>
</gene>
<accession>A0A4V1Q213</accession>
<reference evidence="1 2" key="1">
    <citation type="submission" date="2019-01" db="EMBL/GenBank/DDBJ databases">
        <title>Draft genome sequence of Psathyrella aberdarensis IHI B618.</title>
        <authorList>
            <person name="Buettner E."/>
            <person name="Kellner H."/>
        </authorList>
    </citation>
    <scope>NUCLEOTIDE SEQUENCE [LARGE SCALE GENOMIC DNA]</scope>
    <source>
        <strain evidence="1 2">IHI B618</strain>
    </source>
</reference>
<dbReference type="AlphaFoldDB" id="A0A4V1Q213"/>
<keyword evidence="2" id="KW-1185">Reference proteome</keyword>
<dbReference type="Proteomes" id="UP000290288">
    <property type="component" value="Unassembled WGS sequence"/>
</dbReference>
<proteinExistence type="predicted"/>
<evidence type="ECO:0000313" key="1">
    <source>
        <dbReference type="EMBL" id="RXW13488.1"/>
    </source>
</evidence>
<comment type="caution">
    <text evidence="1">The sequence shown here is derived from an EMBL/GenBank/DDBJ whole genome shotgun (WGS) entry which is preliminary data.</text>
</comment>
<protein>
    <submittedName>
        <fullName evidence="1">Uncharacterized protein</fullName>
    </submittedName>
</protein>
<dbReference type="EMBL" id="SDEE01000900">
    <property type="protein sequence ID" value="RXW13488.1"/>
    <property type="molecule type" value="Genomic_DNA"/>
</dbReference>
<sequence>MDVQDPAVRTPEQRKFLITWGIFYKQARAQGRVDEFISIVNARWWSRWPETPGPDLQERHEATKRRNLQDLHWIHHVSPGIDAPLSWENMLSLANIHFGVVQSQLVCELEQAQWLIRTRQPALRNTPSETINLTNGDDDKGDIIDRRTGRTLYHRQTQLIHVRTGLLVVRDPLPGDSDAPIDLTSSED</sequence>